<keyword evidence="4 8" id="KW-0274">FAD</keyword>
<comment type="catalytic activity">
    <reaction evidence="7 8">
        <text>2 reduced [adrenodoxin] + NADP(+) + H(+) = 2 oxidized [adrenodoxin] + NADPH</text>
        <dbReference type="Rhea" id="RHEA:42312"/>
        <dbReference type="Rhea" id="RHEA-COMP:9998"/>
        <dbReference type="Rhea" id="RHEA-COMP:9999"/>
        <dbReference type="ChEBI" id="CHEBI:15378"/>
        <dbReference type="ChEBI" id="CHEBI:33737"/>
        <dbReference type="ChEBI" id="CHEBI:33738"/>
        <dbReference type="ChEBI" id="CHEBI:57783"/>
        <dbReference type="ChEBI" id="CHEBI:58349"/>
        <dbReference type="EC" id="1.18.1.6"/>
    </reaction>
</comment>
<keyword evidence="3 8" id="KW-0285">Flavoprotein</keyword>
<feature type="binding site" evidence="9">
    <location>
        <position position="79"/>
    </location>
    <ligand>
        <name>FAD</name>
        <dbReference type="ChEBI" id="CHEBI:57692"/>
    </ligand>
</feature>
<feature type="binding site" evidence="10">
    <location>
        <begin position="231"/>
        <end position="234"/>
    </location>
    <ligand>
        <name>NADP(+)</name>
        <dbReference type="ChEBI" id="CHEBI:58349"/>
    </ligand>
</feature>
<comment type="cofactor">
    <cofactor evidence="1 8 9">
        <name>FAD</name>
        <dbReference type="ChEBI" id="CHEBI:57692"/>
    </cofactor>
</comment>
<dbReference type="PANTHER" id="PTHR48467:SF1">
    <property type="entry name" value="GLUTAMATE SYNTHASE 1 [NADH], CHLOROPLASTIC-LIKE"/>
    <property type="match status" value="1"/>
</dbReference>
<dbReference type="PANTHER" id="PTHR48467">
    <property type="entry name" value="GLUTAMATE SYNTHASE 1 [NADH], CHLOROPLASTIC-LIKE"/>
    <property type="match status" value="1"/>
</dbReference>
<organism evidence="12 13">
    <name type="scientific">Kockovaella imperatae</name>
    <dbReference type="NCBI Taxonomy" id="4999"/>
    <lineage>
        <taxon>Eukaryota</taxon>
        <taxon>Fungi</taxon>
        <taxon>Dikarya</taxon>
        <taxon>Basidiomycota</taxon>
        <taxon>Agaricomycotina</taxon>
        <taxon>Tremellomycetes</taxon>
        <taxon>Tremellales</taxon>
        <taxon>Cuniculitremaceae</taxon>
        <taxon>Kockovaella</taxon>
    </lineage>
</organism>
<dbReference type="InParanoid" id="A0A1Y1UHT7"/>
<feature type="region of interest" description="Disordered" evidence="11">
    <location>
        <begin position="375"/>
        <end position="407"/>
    </location>
</feature>
<keyword evidence="5 8" id="KW-0521">NADP</keyword>
<dbReference type="FunCoup" id="A0A1Y1UHT7">
    <property type="interactions" value="392"/>
</dbReference>
<evidence type="ECO:0000256" key="1">
    <source>
        <dbReference type="ARBA" id="ARBA00001974"/>
    </source>
</evidence>
<protein>
    <recommendedName>
        <fullName evidence="8">NADPH:adrenodoxin oxidoreductase, mitochondrial</fullName>
        <ecNumber evidence="8">1.18.1.6</ecNumber>
    </recommendedName>
</protein>
<dbReference type="GO" id="GO:0005739">
    <property type="term" value="C:mitochondrion"/>
    <property type="evidence" value="ECO:0007669"/>
    <property type="project" value="UniProtKB-SubCell"/>
</dbReference>
<dbReference type="PIRSF" id="PIRSF000362">
    <property type="entry name" value="FNR"/>
    <property type="match status" value="1"/>
</dbReference>
<keyword evidence="6 8" id="KW-0560">Oxidoreductase</keyword>
<dbReference type="InterPro" id="IPR036188">
    <property type="entry name" value="FAD/NAD-bd_sf"/>
</dbReference>
<comment type="subcellular location">
    <subcellularLocation>
        <location evidence="8">Mitochondrion</location>
    </subcellularLocation>
</comment>
<dbReference type="EC" id="1.18.1.6" evidence="8"/>
<dbReference type="Gene3D" id="3.50.50.60">
    <property type="entry name" value="FAD/NAD(P)-binding domain"/>
    <property type="match status" value="1"/>
</dbReference>
<evidence type="ECO:0000313" key="12">
    <source>
        <dbReference type="EMBL" id="ORX37633.1"/>
    </source>
</evidence>
<dbReference type="OrthoDB" id="333024at2759"/>
<evidence type="ECO:0000256" key="2">
    <source>
        <dbReference type="ARBA" id="ARBA00008312"/>
    </source>
</evidence>
<evidence type="ECO:0000256" key="3">
    <source>
        <dbReference type="ARBA" id="ARBA00022630"/>
    </source>
</evidence>
<dbReference type="Gene3D" id="3.40.50.720">
    <property type="entry name" value="NAD(P)-binding Rossmann-like Domain"/>
    <property type="match status" value="1"/>
</dbReference>
<dbReference type="InterPro" id="IPR055275">
    <property type="entry name" value="Ferredox_Rdtase"/>
</dbReference>
<evidence type="ECO:0000256" key="9">
    <source>
        <dbReference type="PIRSR" id="PIRSR000362-1"/>
    </source>
</evidence>
<comment type="similarity">
    <text evidence="2 8">Belongs to the ferredoxin--NADP reductase type 1 family.</text>
</comment>
<feature type="binding site" evidence="10">
    <location>
        <position position="473"/>
    </location>
    <ligand>
        <name>NADP(+)</name>
        <dbReference type="ChEBI" id="CHEBI:58349"/>
    </ligand>
</feature>
<accession>A0A1Y1UHT7</accession>
<evidence type="ECO:0000256" key="10">
    <source>
        <dbReference type="PIRSR" id="PIRSR000362-2"/>
    </source>
</evidence>
<dbReference type="EMBL" id="NBSH01000005">
    <property type="protein sequence ID" value="ORX37633.1"/>
    <property type="molecule type" value="Genomic_DNA"/>
</dbReference>
<reference evidence="12 13" key="1">
    <citation type="submission" date="2017-03" db="EMBL/GenBank/DDBJ databases">
        <title>Widespread Adenine N6-methylation of Active Genes in Fungi.</title>
        <authorList>
            <consortium name="DOE Joint Genome Institute"/>
            <person name="Mondo S.J."/>
            <person name="Dannebaum R.O."/>
            <person name="Kuo R.C."/>
            <person name="Louie K.B."/>
            <person name="Bewick A.J."/>
            <person name="Labutti K."/>
            <person name="Haridas S."/>
            <person name="Kuo A."/>
            <person name="Salamov A."/>
            <person name="Ahrendt S.R."/>
            <person name="Lau R."/>
            <person name="Bowen B.P."/>
            <person name="Lipzen A."/>
            <person name="Sullivan W."/>
            <person name="Andreopoulos W.B."/>
            <person name="Clum A."/>
            <person name="Lindquist E."/>
            <person name="Daum C."/>
            <person name="Northen T.R."/>
            <person name="Ramamoorthy G."/>
            <person name="Schmitz R.J."/>
            <person name="Gryganskyi A."/>
            <person name="Culley D."/>
            <person name="Magnuson J."/>
            <person name="James T.Y."/>
            <person name="O'Malley M.A."/>
            <person name="Stajich J.E."/>
            <person name="Spatafora J.W."/>
            <person name="Visel A."/>
            <person name="Grigoriev I.V."/>
        </authorList>
    </citation>
    <scope>NUCLEOTIDE SEQUENCE [LARGE SCALE GENOMIC DNA]</scope>
    <source>
        <strain evidence="12 13">NRRL Y-17943</strain>
    </source>
</reference>
<feature type="binding site" evidence="9">
    <location>
        <begin position="473"/>
        <end position="475"/>
    </location>
    <ligand>
        <name>FAD</name>
        <dbReference type="ChEBI" id="CHEBI:57692"/>
    </ligand>
</feature>
<feature type="binding site" evidence="9">
    <location>
        <position position="466"/>
    </location>
    <ligand>
        <name>FAD</name>
        <dbReference type="ChEBI" id="CHEBI:57692"/>
    </ligand>
</feature>
<evidence type="ECO:0000256" key="6">
    <source>
        <dbReference type="ARBA" id="ARBA00023002"/>
    </source>
</evidence>
<evidence type="ECO:0000256" key="5">
    <source>
        <dbReference type="ARBA" id="ARBA00022857"/>
    </source>
</evidence>
<evidence type="ECO:0000256" key="11">
    <source>
        <dbReference type="SAM" id="MobiDB-lite"/>
    </source>
</evidence>
<evidence type="ECO:0000256" key="8">
    <source>
        <dbReference type="PIRNR" id="PIRNR000362"/>
    </source>
</evidence>
<dbReference type="SUPFAM" id="SSF51971">
    <property type="entry name" value="Nucleotide-binding domain"/>
    <property type="match status" value="1"/>
</dbReference>
<dbReference type="AlphaFoldDB" id="A0A1Y1UHT7"/>
<evidence type="ECO:0000256" key="7">
    <source>
        <dbReference type="ARBA" id="ARBA00048933"/>
    </source>
</evidence>
<keyword evidence="13" id="KW-1185">Reference proteome</keyword>
<dbReference type="PRINTS" id="PR00368">
    <property type="entry name" value="FADPNR"/>
</dbReference>
<name>A0A1Y1UHT7_9TREE</name>
<proteinExistence type="inferred from homology"/>
<dbReference type="InterPro" id="IPR021163">
    <property type="entry name" value="Ferredox_Rdtase_adrenod"/>
</dbReference>
<keyword evidence="8" id="KW-0496">Mitochondrion</keyword>
<comment type="caution">
    <text evidence="12">The sequence shown here is derived from an EMBL/GenBank/DDBJ whole genome shotgun (WGS) entry which is preliminary data.</text>
</comment>
<evidence type="ECO:0000313" key="13">
    <source>
        <dbReference type="Proteomes" id="UP000193218"/>
    </source>
</evidence>
<feature type="binding site" evidence="9">
    <location>
        <position position="123"/>
    </location>
    <ligand>
        <name>FAD</name>
        <dbReference type="ChEBI" id="CHEBI:57692"/>
    </ligand>
</feature>
<gene>
    <name evidence="12" type="ORF">BD324DRAFT_579105</name>
</gene>
<dbReference type="Proteomes" id="UP000193218">
    <property type="component" value="Unassembled WGS sequence"/>
</dbReference>
<feature type="binding site" evidence="10">
    <location>
        <position position="287"/>
    </location>
    <ligand>
        <name>NADP(+)</name>
        <dbReference type="ChEBI" id="CHEBI:58349"/>
    </ligand>
</feature>
<sequence>MLCTGCSRFTRGLQPRFWKLGEPGPSCLVRSQSTVQSNRPLKIAIIGAGPSGFYTASRILSLLPSESDKGKNVQIHVYERLPTPYGLVRYGVAPDHPEVKNCQHKFDELASDARFKYFGNVSVGSQSSSSPTEISPRSTLSSYTYPHALHISLSSLLPYYSTVIFTYGASLSNPLSNVPGSSSSLTPLDGVFPALALVGWYNGHPAFSRLSETVRSIVSSSAAENVAVIGQGNVALDVARILLKPLSELAKTDLPEPVLEVLSESKVKRVSVVGRRGPGQVAFTTKEFREMLKLPGVRYSGLGSLDPDLLLKARDGVEHDRPRKRLLGLMETGSTGQGEKEFSLEFLRSPKAFQANSTGSAAVASVGWMVNELLDPPEASPAPPSSQTSVVPPTSPSQPIARPTTSTVTTSAGLVIESVGYRSEPLGVGEEHVLPFDVVKGRARNVSGRLVNDEGTVIPGLYAAGWVARGPVGVIASTMNDAYRLSSLVLDDHFGHSSTVPPMPGTIGANSLPEHGVPEPVERGLRDGSVISLDRWHKIDQAEVERGRRLGKEREKFINVEDMLAAAQ</sequence>
<dbReference type="GO" id="GO:0016491">
    <property type="term" value="F:oxidoreductase activity"/>
    <property type="evidence" value="ECO:0007669"/>
    <property type="project" value="UniProtKB-KW"/>
</dbReference>
<feature type="binding site" evidence="9">
    <location>
        <position position="87"/>
    </location>
    <ligand>
        <name>FAD</name>
        <dbReference type="ChEBI" id="CHEBI:57692"/>
    </ligand>
</feature>
<feature type="binding site" evidence="9">
    <location>
        <position position="51"/>
    </location>
    <ligand>
        <name>FAD</name>
        <dbReference type="ChEBI" id="CHEBI:57692"/>
    </ligand>
</feature>
<feature type="binding site" evidence="10">
    <location>
        <begin position="275"/>
        <end position="276"/>
    </location>
    <ligand>
        <name>NADP(+)</name>
        <dbReference type="ChEBI" id="CHEBI:58349"/>
    </ligand>
</feature>
<dbReference type="RefSeq" id="XP_021871620.1">
    <property type="nucleotide sequence ID" value="XM_022013356.1"/>
</dbReference>
<evidence type="ECO:0000256" key="4">
    <source>
        <dbReference type="ARBA" id="ARBA00022827"/>
    </source>
</evidence>
<dbReference type="STRING" id="4999.A0A1Y1UHT7"/>
<dbReference type="GeneID" id="33555164"/>